<dbReference type="PANTHER" id="PTHR43107:SF15">
    <property type="entry name" value="FATTY ACID TRANSPORT PROTEIN 3, ISOFORM A"/>
    <property type="match status" value="1"/>
</dbReference>
<evidence type="ECO:0000256" key="6">
    <source>
        <dbReference type="ARBA" id="ARBA00022692"/>
    </source>
</evidence>
<proteinExistence type="inferred from homology"/>
<dbReference type="FunFam" id="3.30.300.30:FF:000002">
    <property type="entry name" value="Long-chain fatty acid transport protein 1"/>
    <property type="match status" value="1"/>
</dbReference>
<dbReference type="AlphaFoldDB" id="A0A420WCX1"/>
<dbReference type="GO" id="GO:0044539">
    <property type="term" value="P:long-chain fatty acid import into cell"/>
    <property type="evidence" value="ECO:0007669"/>
    <property type="project" value="TreeGrafter"/>
</dbReference>
<dbReference type="GO" id="GO:0004467">
    <property type="term" value="F:long-chain fatty acid-CoA ligase activity"/>
    <property type="evidence" value="ECO:0007669"/>
    <property type="project" value="TreeGrafter"/>
</dbReference>
<evidence type="ECO:0000313" key="16">
    <source>
        <dbReference type="Proteomes" id="UP000282211"/>
    </source>
</evidence>
<evidence type="ECO:0000256" key="9">
    <source>
        <dbReference type="ARBA" id="ARBA00022989"/>
    </source>
</evidence>
<evidence type="ECO:0000256" key="10">
    <source>
        <dbReference type="ARBA" id="ARBA00023055"/>
    </source>
</evidence>
<keyword evidence="10" id="KW-0445">Lipid transport</keyword>
<comment type="caution">
    <text evidence="15">The sequence shown here is derived from an EMBL/GenBank/DDBJ whole genome shotgun (WGS) entry which is preliminary data.</text>
</comment>
<evidence type="ECO:0000256" key="4">
    <source>
        <dbReference type="ARBA" id="ARBA00022475"/>
    </source>
</evidence>
<evidence type="ECO:0000256" key="2">
    <source>
        <dbReference type="ARBA" id="ARBA00006432"/>
    </source>
</evidence>
<dbReference type="GO" id="GO:0005324">
    <property type="term" value="F:long-chain fatty acid transmembrane transporter activity"/>
    <property type="evidence" value="ECO:0007669"/>
    <property type="project" value="TreeGrafter"/>
</dbReference>
<keyword evidence="6" id="KW-0812">Transmembrane</keyword>
<comment type="similarity">
    <text evidence="2">Belongs to the ATP-dependent AMP-binding enzyme family.</text>
</comment>
<dbReference type="InterPro" id="IPR042099">
    <property type="entry name" value="ANL_N_sf"/>
</dbReference>
<dbReference type="SUPFAM" id="SSF56801">
    <property type="entry name" value="Acetyl-CoA synthetase-like"/>
    <property type="match status" value="1"/>
</dbReference>
<dbReference type="Gene3D" id="3.30.300.30">
    <property type="match status" value="1"/>
</dbReference>
<sequence>MGILKTVKREAKYIGGLLRMLKSVKDVDAESNHLIADELERRVDAFGSNIAFIEDDRQWTYDEFETYANKVAGWGQKLSLKAGDTVAVFVRNRLEYVALWFGLSKLGVTPALLNFQLSGSALAHCVNISEAAHLIMDHEMVDQWETAKKELKVELKVWAAFGELSGYESFDHAVSEIVPHRPEKALREGLTAGGMAMKMFTSGTTGLPKAAKVTHVRAQNYMRGLGSGAKSGPTDRMMMVLPLYHATGGLVGVGCALTNGGAVIVQSKFSATKFWDEAVRHGATQFTYVGELCRFLLSTPAHPLEREHKIKWAIGNGLRPEVWEGFVKRFNIPHVIEFYGATEGNVSLINVDGPIGAVGRVPDYLKFKFNIDIIRFDVDTEENPRGSDGFCVRADVDEVGEVIGEIRSDDARFRFDGYENKSATQKKILHNVFKKDDAWFRTGDLMKRDKLGYYYFMDRVGDTYRWKAENVATGEVAAVLSKYEGITQANVYGVEVPGYDGRAGMASLVSEVEIDLEKLWDIINAQLPFYARPVFLRLSNESDTTSTFKFKKTNLVKAGFDPANVSEPLYYADTASGMFKPIDAETFEKINNGDIRL</sequence>
<keyword evidence="7" id="KW-0547">Nucleotide-binding</keyword>
<dbReference type="Gene3D" id="3.40.50.12780">
    <property type="entry name" value="N-terminal domain of ligase-like"/>
    <property type="match status" value="1"/>
</dbReference>
<evidence type="ECO:0000256" key="7">
    <source>
        <dbReference type="ARBA" id="ARBA00022741"/>
    </source>
</evidence>
<dbReference type="Pfam" id="PF00501">
    <property type="entry name" value="AMP-binding"/>
    <property type="match status" value="1"/>
</dbReference>
<dbReference type="InterPro" id="IPR000873">
    <property type="entry name" value="AMP-dep_synth/lig_dom"/>
</dbReference>
<dbReference type="EMBL" id="RBII01000002">
    <property type="protein sequence ID" value="RKQ68826.1"/>
    <property type="molecule type" value="Genomic_DNA"/>
</dbReference>
<dbReference type="FunFam" id="3.40.50.12780:FF:000019">
    <property type="entry name" value="Long-chain fatty acid transporter"/>
    <property type="match status" value="1"/>
</dbReference>
<keyword evidence="16" id="KW-1185">Reference proteome</keyword>
<keyword evidence="5" id="KW-0436">Ligase</keyword>
<evidence type="ECO:0000256" key="5">
    <source>
        <dbReference type="ARBA" id="ARBA00022598"/>
    </source>
</evidence>
<evidence type="ECO:0000256" key="3">
    <source>
        <dbReference type="ARBA" id="ARBA00022448"/>
    </source>
</evidence>
<dbReference type="InParanoid" id="A0A420WCX1"/>
<reference evidence="15 16" key="1">
    <citation type="submission" date="2018-10" db="EMBL/GenBank/DDBJ databases">
        <title>Genomic Encyclopedia of Type Strains, Phase IV (KMG-IV): sequencing the most valuable type-strain genomes for metagenomic binning, comparative biology and taxonomic classification.</title>
        <authorList>
            <person name="Goeker M."/>
        </authorList>
    </citation>
    <scope>NUCLEOTIDE SEQUENCE [LARGE SCALE GENOMIC DNA]</scope>
    <source>
        <strain evidence="15 16">DSM 22008</strain>
    </source>
</reference>
<name>A0A420WCX1_9PROT</name>
<keyword evidence="11" id="KW-0472">Membrane</keyword>
<comment type="subcellular location">
    <subcellularLocation>
        <location evidence="1">Cell membrane</location>
        <topology evidence="1">Multi-pass membrane protein</topology>
    </subcellularLocation>
    <subcellularLocation>
        <location evidence="13">Peroxisome membrane</location>
    </subcellularLocation>
</comment>
<dbReference type="InterPro" id="IPR045851">
    <property type="entry name" value="AMP-bd_C_sf"/>
</dbReference>
<keyword evidence="8" id="KW-0067">ATP-binding</keyword>
<dbReference type="OrthoDB" id="6187882at2"/>
<keyword evidence="9" id="KW-1133">Transmembrane helix</keyword>
<evidence type="ECO:0000259" key="14">
    <source>
        <dbReference type="Pfam" id="PF00501"/>
    </source>
</evidence>
<protein>
    <submittedName>
        <fullName evidence="15">Fatty-acyl-CoA synthase</fullName>
    </submittedName>
</protein>
<evidence type="ECO:0000313" key="15">
    <source>
        <dbReference type="EMBL" id="RKQ68826.1"/>
    </source>
</evidence>
<keyword evidence="12" id="KW-0576">Peroxisome</keyword>
<dbReference type="GO" id="GO:0005886">
    <property type="term" value="C:plasma membrane"/>
    <property type="evidence" value="ECO:0007669"/>
    <property type="project" value="UniProtKB-SubCell"/>
</dbReference>
<evidence type="ECO:0000256" key="8">
    <source>
        <dbReference type="ARBA" id="ARBA00022840"/>
    </source>
</evidence>
<dbReference type="Proteomes" id="UP000282211">
    <property type="component" value="Unassembled WGS sequence"/>
</dbReference>
<organism evidence="15 16">
    <name type="scientific">Litorimonas taeanensis</name>
    <dbReference type="NCBI Taxonomy" id="568099"/>
    <lineage>
        <taxon>Bacteria</taxon>
        <taxon>Pseudomonadati</taxon>
        <taxon>Pseudomonadota</taxon>
        <taxon>Alphaproteobacteria</taxon>
        <taxon>Maricaulales</taxon>
        <taxon>Robiginitomaculaceae</taxon>
    </lineage>
</organism>
<evidence type="ECO:0000256" key="11">
    <source>
        <dbReference type="ARBA" id="ARBA00023136"/>
    </source>
</evidence>
<keyword evidence="4" id="KW-1003">Cell membrane</keyword>
<dbReference type="PANTHER" id="PTHR43107">
    <property type="entry name" value="LONG-CHAIN FATTY ACID TRANSPORT PROTEIN"/>
    <property type="match status" value="1"/>
</dbReference>
<dbReference type="NCBIfam" id="NF006134">
    <property type="entry name" value="PRK08279.1"/>
    <property type="match status" value="1"/>
</dbReference>
<evidence type="ECO:0000256" key="13">
    <source>
        <dbReference type="ARBA" id="ARBA00046271"/>
    </source>
</evidence>
<accession>A0A420WCX1</accession>
<feature type="domain" description="AMP-dependent synthetase/ligase" evidence="14">
    <location>
        <begin position="39"/>
        <end position="359"/>
    </location>
</feature>
<gene>
    <name evidence="15" type="ORF">DES40_1600</name>
</gene>
<dbReference type="RefSeq" id="WP_121102861.1">
    <property type="nucleotide sequence ID" value="NZ_RBII01000002.1"/>
</dbReference>
<evidence type="ECO:0000256" key="12">
    <source>
        <dbReference type="ARBA" id="ARBA00023140"/>
    </source>
</evidence>
<evidence type="ECO:0000256" key="1">
    <source>
        <dbReference type="ARBA" id="ARBA00004651"/>
    </source>
</evidence>
<dbReference type="GO" id="GO:0005524">
    <property type="term" value="F:ATP binding"/>
    <property type="evidence" value="ECO:0007669"/>
    <property type="project" value="UniProtKB-KW"/>
</dbReference>
<keyword evidence="3" id="KW-0813">Transport</keyword>